<organism evidence="9 10">
    <name type="scientific">Ktedonosporobacter rubrisoli</name>
    <dbReference type="NCBI Taxonomy" id="2509675"/>
    <lineage>
        <taxon>Bacteria</taxon>
        <taxon>Bacillati</taxon>
        <taxon>Chloroflexota</taxon>
        <taxon>Ktedonobacteria</taxon>
        <taxon>Ktedonobacterales</taxon>
        <taxon>Ktedonosporobacteraceae</taxon>
        <taxon>Ktedonosporobacter</taxon>
    </lineage>
</organism>
<dbReference type="PANTHER" id="PTHR23513">
    <property type="entry name" value="INTEGRAL MEMBRANE EFFLUX PROTEIN-RELATED"/>
    <property type="match status" value="1"/>
</dbReference>
<feature type="transmembrane region" description="Helical" evidence="7">
    <location>
        <begin position="136"/>
        <end position="160"/>
    </location>
</feature>
<dbReference type="Gene3D" id="1.20.1250.20">
    <property type="entry name" value="MFS general substrate transporter like domains"/>
    <property type="match status" value="2"/>
</dbReference>
<evidence type="ECO:0000256" key="5">
    <source>
        <dbReference type="ARBA" id="ARBA00022989"/>
    </source>
</evidence>
<evidence type="ECO:0000256" key="7">
    <source>
        <dbReference type="SAM" id="Phobius"/>
    </source>
</evidence>
<comment type="subcellular location">
    <subcellularLocation>
        <location evidence="1">Cell membrane</location>
        <topology evidence="1">Multi-pass membrane protein</topology>
    </subcellularLocation>
</comment>
<dbReference type="GO" id="GO:0005886">
    <property type="term" value="C:plasma membrane"/>
    <property type="evidence" value="ECO:0007669"/>
    <property type="project" value="UniProtKB-SubCell"/>
</dbReference>
<feature type="transmembrane region" description="Helical" evidence="7">
    <location>
        <begin position="340"/>
        <end position="358"/>
    </location>
</feature>
<keyword evidence="10" id="KW-1185">Reference proteome</keyword>
<accession>A0A4P6JRT5</accession>
<dbReference type="InterPro" id="IPR010290">
    <property type="entry name" value="TM_effector"/>
</dbReference>
<feature type="transmembrane region" description="Helical" evidence="7">
    <location>
        <begin position="47"/>
        <end position="70"/>
    </location>
</feature>
<evidence type="ECO:0000313" key="10">
    <source>
        <dbReference type="Proteomes" id="UP000290365"/>
    </source>
</evidence>
<gene>
    <name evidence="9" type="ORF">EPA93_16675</name>
</gene>
<feature type="transmembrane region" description="Helical" evidence="7">
    <location>
        <begin position="76"/>
        <end position="101"/>
    </location>
</feature>
<feature type="transmembrane region" description="Helical" evidence="7">
    <location>
        <begin position="378"/>
        <end position="399"/>
    </location>
</feature>
<evidence type="ECO:0000256" key="3">
    <source>
        <dbReference type="ARBA" id="ARBA00022475"/>
    </source>
</evidence>
<evidence type="ECO:0000313" key="9">
    <source>
        <dbReference type="EMBL" id="QBD77536.1"/>
    </source>
</evidence>
<feature type="transmembrane region" description="Helical" evidence="7">
    <location>
        <begin position="251"/>
        <end position="268"/>
    </location>
</feature>
<evidence type="ECO:0000256" key="1">
    <source>
        <dbReference type="ARBA" id="ARBA00004651"/>
    </source>
</evidence>
<name>A0A4P6JRT5_KTERU</name>
<evidence type="ECO:0000256" key="4">
    <source>
        <dbReference type="ARBA" id="ARBA00022692"/>
    </source>
</evidence>
<dbReference type="PROSITE" id="PS50850">
    <property type="entry name" value="MFS"/>
    <property type="match status" value="1"/>
</dbReference>
<feature type="domain" description="Major facilitator superfamily (MFS) profile" evidence="8">
    <location>
        <begin position="43"/>
        <end position="428"/>
    </location>
</feature>
<feature type="transmembrane region" description="Helical" evidence="7">
    <location>
        <begin position="108"/>
        <end position="130"/>
    </location>
</feature>
<dbReference type="Pfam" id="PF05977">
    <property type="entry name" value="MFS_3"/>
    <property type="match status" value="1"/>
</dbReference>
<evidence type="ECO:0000259" key="8">
    <source>
        <dbReference type="PROSITE" id="PS50850"/>
    </source>
</evidence>
<dbReference type="PANTHER" id="PTHR23513:SF9">
    <property type="entry name" value="ENTEROBACTIN EXPORTER ENTS"/>
    <property type="match status" value="1"/>
</dbReference>
<evidence type="ECO:0000256" key="6">
    <source>
        <dbReference type="ARBA" id="ARBA00023136"/>
    </source>
</evidence>
<keyword evidence="4 7" id="KW-0812">Transmembrane</keyword>
<protein>
    <submittedName>
        <fullName evidence="9">MFS transporter</fullName>
    </submittedName>
</protein>
<dbReference type="InterPro" id="IPR036259">
    <property type="entry name" value="MFS_trans_sf"/>
</dbReference>
<dbReference type="GO" id="GO:0022857">
    <property type="term" value="F:transmembrane transporter activity"/>
    <property type="evidence" value="ECO:0007669"/>
    <property type="project" value="InterPro"/>
</dbReference>
<keyword evidence="2" id="KW-0813">Transport</keyword>
<dbReference type="KEGG" id="kbs:EPA93_16675"/>
<evidence type="ECO:0000256" key="2">
    <source>
        <dbReference type="ARBA" id="ARBA00022448"/>
    </source>
</evidence>
<feature type="transmembrane region" description="Helical" evidence="7">
    <location>
        <begin position="405"/>
        <end position="423"/>
    </location>
</feature>
<feature type="transmembrane region" description="Helical" evidence="7">
    <location>
        <begin position="202"/>
        <end position="221"/>
    </location>
</feature>
<dbReference type="CDD" id="cd06173">
    <property type="entry name" value="MFS_MefA_like"/>
    <property type="match status" value="1"/>
</dbReference>
<feature type="transmembrane region" description="Helical" evidence="7">
    <location>
        <begin position="172"/>
        <end position="196"/>
    </location>
</feature>
<keyword evidence="6 7" id="KW-0472">Membrane</keyword>
<dbReference type="Proteomes" id="UP000290365">
    <property type="component" value="Chromosome"/>
</dbReference>
<proteinExistence type="predicted"/>
<dbReference type="OrthoDB" id="2370632at2"/>
<sequence>MYAYITFITPYITRTWHQHLLKELFVFKAIKASVETSPLRHPAFLRLWLGLTISYLGDQFTTIALLWFVLQLTGSGTAIGLVILCFQLPGIVTGPLLGTLLDRLQPRFVMGIDNIARALLIGTIPTLYLLHHLQLWHIYVLALLAGSLSPATGAGARVILPQFVREQELERANALSSSSIQFSTLIGPMLAGIMVANTGGPWALFVDAVSFLLMGLLVLSLPSVPRLSPTVPEIATKNWLGFGVLFQTKEVLILTLLSLVFFFSYGPLEAALPIYSDKILHAGASGYGLLWSGFGVGALLGILPTSFIAARFRPGLTQPFIAILWGLFLCPLLITQNLPAACLFLALGAFAWAPYTPIETSILQRLIPAHLRGQVFGARLAIITASAPLGSVVGGFLLGYFPSPIIIGISGLACILAGIAGLLSPTLRNLRRNGATDMKETATSTSFTISDT</sequence>
<keyword evidence="3" id="KW-1003">Cell membrane</keyword>
<feature type="transmembrane region" description="Helical" evidence="7">
    <location>
        <begin position="288"/>
        <end position="309"/>
    </location>
</feature>
<reference evidence="9 10" key="1">
    <citation type="submission" date="2019-01" db="EMBL/GenBank/DDBJ databases">
        <title>Ktedonosporobacter rubrisoli SCAWS-G2.</title>
        <authorList>
            <person name="Huang Y."/>
            <person name="Yan B."/>
        </authorList>
    </citation>
    <scope>NUCLEOTIDE SEQUENCE [LARGE SCALE GENOMIC DNA]</scope>
    <source>
        <strain evidence="9 10">SCAWS-G2</strain>
    </source>
</reference>
<keyword evidence="5 7" id="KW-1133">Transmembrane helix</keyword>
<feature type="transmembrane region" description="Helical" evidence="7">
    <location>
        <begin position="316"/>
        <end position="334"/>
    </location>
</feature>
<dbReference type="SUPFAM" id="SSF103473">
    <property type="entry name" value="MFS general substrate transporter"/>
    <property type="match status" value="1"/>
</dbReference>
<dbReference type="AlphaFoldDB" id="A0A4P6JRT5"/>
<dbReference type="EMBL" id="CP035758">
    <property type="protein sequence ID" value="QBD77536.1"/>
    <property type="molecule type" value="Genomic_DNA"/>
</dbReference>
<dbReference type="InterPro" id="IPR020846">
    <property type="entry name" value="MFS_dom"/>
</dbReference>